<evidence type="ECO:0000313" key="3">
    <source>
        <dbReference type="Proteomes" id="UP000297299"/>
    </source>
</evidence>
<sequence length="112" mass="12314">MPPVSTSKASIAEPRKIASATSNRVMFSTKPTCTLSGIFEVHDLRTVSTARLESKLDSYSPPLQELLLGSYALVSILMKKRKSLQLVRRNSTSQSNRQPFASDAQSQQSSQL</sequence>
<evidence type="ECO:0000313" key="2">
    <source>
        <dbReference type="EMBL" id="TEY79469.1"/>
    </source>
</evidence>
<comment type="caution">
    <text evidence="2">The sequence shown here is derived from an EMBL/GenBank/DDBJ whole genome shotgun (WGS) entry which is preliminary data.</text>
</comment>
<dbReference type="EMBL" id="PHWZ01000044">
    <property type="protein sequence ID" value="TEY79469.1"/>
    <property type="molecule type" value="Genomic_DNA"/>
</dbReference>
<dbReference type="Proteomes" id="UP000297299">
    <property type="component" value="Unassembled WGS sequence"/>
</dbReference>
<feature type="compositionally biased region" description="Polar residues" evidence="1">
    <location>
        <begin position="88"/>
        <end position="99"/>
    </location>
</feature>
<feature type="region of interest" description="Disordered" evidence="1">
    <location>
        <begin position="86"/>
        <end position="112"/>
    </location>
</feature>
<dbReference type="AlphaFoldDB" id="A0A4Y8DBU3"/>
<reference evidence="2 3" key="1">
    <citation type="submission" date="2017-11" db="EMBL/GenBank/DDBJ databases">
        <title>Comparative genomics of Botrytis spp.</title>
        <authorList>
            <person name="Valero-Jimenez C.A."/>
            <person name="Tapia P."/>
            <person name="Veloso J."/>
            <person name="Silva-Moreno E."/>
            <person name="Staats M."/>
            <person name="Valdes J.H."/>
            <person name="Van Kan J.A.L."/>
        </authorList>
    </citation>
    <scope>NUCLEOTIDE SEQUENCE [LARGE SCALE GENOMIC DNA]</scope>
    <source>
        <strain evidence="2 3">MUCL2830</strain>
    </source>
</reference>
<gene>
    <name evidence="2" type="ORF">BOTCAL_0044g00020</name>
</gene>
<name>A0A4Y8DBU3_9HELO</name>
<accession>A0A4Y8DBU3</accession>
<feature type="compositionally biased region" description="Low complexity" evidence="1">
    <location>
        <begin position="101"/>
        <end position="112"/>
    </location>
</feature>
<organism evidence="2 3">
    <name type="scientific">Botryotinia calthae</name>
    <dbReference type="NCBI Taxonomy" id="38488"/>
    <lineage>
        <taxon>Eukaryota</taxon>
        <taxon>Fungi</taxon>
        <taxon>Dikarya</taxon>
        <taxon>Ascomycota</taxon>
        <taxon>Pezizomycotina</taxon>
        <taxon>Leotiomycetes</taxon>
        <taxon>Helotiales</taxon>
        <taxon>Sclerotiniaceae</taxon>
        <taxon>Botryotinia</taxon>
    </lineage>
</organism>
<protein>
    <submittedName>
        <fullName evidence="2">Uncharacterized protein</fullName>
    </submittedName>
</protein>
<proteinExistence type="predicted"/>
<keyword evidence="3" id="KW-1185">Reference proteome</keyword>
<evidence type="ECO:0000256" key="1">
    <source>
        <dbReference type="SAM" id="MobiDB-lite"/>
    </source>
</evidence>